<accession>A0A401JFB3</accession>
<dbReference type="AlphaFoldDB" id="A0A401JFB3"/>
<proteinExistence type="predicted"/>
<sequence length="58" mass="6450">MANKTLNTRQKMVFQLPQQKPRNTAALALRGKRGGAHGKDNGAQRAALKRLLKHSEDQ</sequence>
<evidence type="ECO:0000313" key="1">
    <source>
        <dbReference type="EMBL" id="GBL46284.1"/>
    </source>
</evidence>
<comment type="caution">
    <text evidence="1">The sequence shown here is derived from an EMBL/GenBank/DDBJ whole genome shotgun (WGS) entry which is preliminary data.</text>
</comment>
<keyword evidence="2" id="KW-1185">Reference proteome</keyword>
<organism evidence="1 2">
    <name type="scientific">Sulfuriferula multivorans</name>
    <dbReference type="NCBI Taxonomy" id="1559896"/>
    <lineage>
        <taxon>Bacteria</taxon>
        <taxon>Pseudomonadati</taxon>
        <taxon>Pseudomonadota</taxon>
        <taxon>Betaproteobacteria</taxon>
        <taxon>Nitrosomonadales</taxon>
        <taxon>Sulfuricellaceae</taxon>
        <taxon>Sulfuriferula</taxon>
    </lineage>
</organism>
<name>A0A401JFB3_9PROT</name>
<reference evidence="1 2" key="1">
    <citation type="journal article" date="2019" name="Front. Microbiol.">
        <title>Genomes of Neutrophilic Sulfur-Oxidizing Chemolithoautotrophs Representing 9 Proteobacterial Species From 8 Genera.</title>
        <authorList>
            <person name="Watanabe T."/>
            <person name="Kojima H."/>
            <person name="Umezawa K."/>
            <person name="Hori C."/>
            <person name="Takasuka T.E."/>
            <person name="Kato Y."/>
            <person name="Fukui M."/>
        </authorList>
    </citation>
    <scope>NUCLEOTIDE SEQUENCE [LARGE SCALE GENOMIC DNA]</scope>
    <source>
        <strain evidence="1 2">TTN</strain>
    </source>
</reference>
<evidence type="ECO:0000313" key="2">
    <source>
        <dbReference type="Proteomes" id="UP000286806"/>
    </source>
</evidence>
<protein>
    <submittedName>
        <fullName evidence="1">Uncharacterized protein</fullName>
    </submittedName>
</protein>
<gene>
    <name evidence="1" type="ORF">SFMTTN_2097</name>
</gene>
<dbReference type="RefSeq" id="WP_189836367.1">
    <property type="nucleotide sequence ID" value="NZ_BGOW01000017.1"/>
</dbReference>
<dbReference type="EMBL" id="BGOW01000017">
    <property type="protein sequence ID" value="GBL46284.1"/>
    <property type="molecule type" value="Genomic_DNA"/>
</dbReference>
<dbReference type="Proteomes" id="UP000286806">
    <property type="component" value="Unassembled WGS sequence"/>
</dbReference>